<organism evidence="6 7">
    <name type="scientific">Iris pallida</name>
    <name type="common">Sweet iris</name>
    <dbReference type="NCBI Taxonomy" id="29817"/>
    <lineage>
        <taxon>Eukaryota</taxon>
        <taxon>Viridiplantae</taxon>
        <taxon>Streptophyta</taxon>
        <taxon>Embryophyta</taxon>
        <taxon>Tracheophyta</taxon>
        <taxon>Spermatophyta</taxon>
        <taxon>Magnoliopsida</taxon>
        <taxon>Liliopsida</taxon>
        <taxon>Asparagales</taxon>
        <taxon>Iridaceae</taxon>
        <taxon>Iridoideae</taxon>
        <taxon>Irideae</taxon>
        <taxon>Iris</taxon>
    </lineage>
</organism>
<dbReference type="InterPro" id="IPR000719">
    <property type="entry name" value="Prot_kinase_dom"/>
</dbReference>
<dbReference type="PANTHER" id="PTHR45647">
    <property type="entry name" value="OS02G0152300 PROTEIN"/>
    <property type="match status" value="1"/>
</dbReference>
<comment type="caution">
    <text evidence="6">The sequence shown here is derived from an EMBL/GenBank/DDBJ whole genome shotgun (WGS) entry which is preliminary data.</text>
</comment>
<keyword evidence="7" id="KW-1185">Reference proteome</keyword>
<dbReference type="Pfam" id="PF07714">
    <property type="entry name" value="PK_Tyr_Ser-Thr"/>
    <property type="match status" value="1"/>
</dbReference>
<evidence type="ECO:0000259" key="5">
    <source>
        <dbReference type="PROSITE" id="PS50011"/>
    </source>
</evidence>
<dbReference type="InterPro" id="IPR001245">
    <property type="entry name" value="Ser-Thr/Tyr_kinase_cat_dom"/>
</dbReference>
<accession>A0AAX6IBS8</accession>
<dbReference type="Gene3D" id="3.30.200.20">
    <property type="entry name" value="Phosphorylase Kinase, domain 1"/>
    <property type="match status" value="1"/>
</dbReference>
<dbReference type="Gene3D" id="1.10.510.10">
    <property type="entry name" value="Transferase(Phosphotransferase) domain 1"/>
    <property type="match status" value="1"/>
</dbReference>
<dbReference type="InterPro" id="IPR051348">
    <property type="entry name" value="U-box_ubiquitin_ligases"/>
</dbReference>
<dbReference type="InterPro" id="IPR011009">
    <property type="entry name" value="Kinase-like_dom_sf"/>
</dbReference>
<feature type="domain" description="Protein kinase" evidence="5">
    <location>
        <begin position="52"/>
        <end position="293"/>
    </location>
</feature>
<reference evidence="6" key="2">
    <citation type="submission" date="2023-04" db="EMBL/GenBank/DDBJ databases">
        <authorList>
            <person name="Bruccoleri R.E."/>
            <person name="Oakeley E.J."/>
            <person name="Faust A.-M."/>
            <person name="Dessus-Babus S."/>
            <person name="Altorfer M."/>
            <person name="Burckhardt D."/>
            <person name="Oertli M."/>
            <person name="Naumann U."/>
            <person name="Petersen F."/>
            <person name="Wong J."/>
        </authorList>
    </citation>
    <scope>NUCLEOTIDE SEQUENCE</scope>
    <source>
        <strain evidence="6">GSM-AAB239-AS_SAM_17_03QT</strain>
        <tissue evidence="6">Leaf</tissue>
    </source>
</reference>
<dbReference type="PANTHER" id="PTHR45647:SF100">
    <property type="entry name" value="U-BOX DOMAIN-CONTAINING PROTEIN 33"/>
    <property type="match status" value="1"/>
</dbReference>
<name>A0AAX6IBS8_IRIPA</name>
<dbReference type="EMBL" id="JANAVB010002738">
    <property type="protein sequence ID" value="KAJ6850696.1"/>
    <property type="molecule type" value="Genomic_DNA"/>
</dbReference>
<comment type="catalytic activity">
    <reaction evidence="1">
        <text>S-ubiquitinyl-[E2 ubiquitin-conjugating enzyme]-L-cysteine + [acceptor protein]-L-lysine = [E2 ubiquitin-conjugating enzyme]-L-cysteine + N(6)-ubiquitinyl-[acceptor protein]-L-lysine.</text>
        <dbReference type="EC" id="2.3.2.27"/>
    </reaction>
</comment>
<dbReference type="GO" id="GO:0004672">
    <property type="term" value="F:protein kinase activity"/>
    <property type="evidence" value="ECO:0007669"/>
    <property type="project" value="InterPro"/>
</dbReference>
<keyword evidence="3" id="KW-0833">Ubl conjugation pathway</keyword>
<feature type="region of interest" description="Disordered" evidence="4">
    <location>
        <begin position="1"/>
        <end position="31"/>
    </location>
</feature>
<evidence type="ECO:0000256" key="1">
    <source>
        <dbReference type="ARBA" id="ARBA00000900"/>
    </source>
</evidence>
<dbReference type="SUPFAM" id="SSF56112">
    <property type="entry name" value="Protein kinase-like (PK-like)"/>
    <property type="match status" value="1"/>
</dbReference>
<sequence>MAQDNGKTSGQRYGRTSGSQGSNSSITRHPSNEMSDITFYSYSDIRRATSGLSDISRIGKWRYGNVYKGYLDKREVFIKTLDTEHDRGKDEFLKELKILKEIRHPNLVKLLGACIESRTLVYELLPDLSLEDCLVKTPQLCTWQIRTRVIYQLCSALIFLYSNHSFPIIHGYLNPSYIYLDSNFNIKVFLPGRSPSTNPRPKGRFTEYIETGNLKLSSDAYSFGVMVLTLLTGSPASGIKGEVQDEWLRRKLTLKLGVGRFRWLRSLRTLVLSFATIQRTALLLKLLKSSGPS</sequence>
<dbReference type="AlphaFoldDB" id="A0AAX6IBS8"/>
<proteinExistence type="predicted"/>
<evidence type="ECO:0000256" key="4">
    <source>
        <dbReference type="SAM" id="MobiDB-lite"/>
    </source>
</evidence>
<dbReference type="Proteomes" id="UP001140949">
    <property type="component" value="Unassembled WGS sequence"/>
</dbReference>
<evidence type="ECO:0000313" key="6">
    <source>
        <dbReference type="EMBL" id="KAJ6850696.1"/>
    </source>
</evidence>
<dbReference type="EC" id="2.3.2.27" evidence="2"/>
<evidence type="ECO:0000256" key="2">
    <source>
        <dbReference type="ARBA" id="ARBA00012483"/>
    </source>
</evidence>
<protein>
    <recommendedName>
        <fullName evidence="2">RING-type E3 ubiquitin transferase</fullName>
        <ecNumber evidence="2">2.3.2.27</ecNumber>
    </recommendedName>
</protein>
<dbReference type="GO" id="GO:0005524">
    <property type="term" value="F:ATP binding"/>
    <property type="evidence" value="ECO:0007669"/>
    <property type="project" value="InterPro"/>
</dbReference>
<dbReference type="GO" id="GO:0061630">
    <property type="term" value="F:ubiquitin protein ligase activity"/>
    <property type="evidence" value="ECO:0007669"/>
    <property type="project" value="UniProtKB-EC"/>
</dbReference>
<evidence type="ECO:0000256" key="3">
    <source>
        <dbReference type="ARBA" id="ARBA00022786"/>
    </source>
</evidence>
<reference evidence="6" key="1">
    <citation type="journal article" date="2023" name="GigaByte">
        <title>Genome assembly of the bearded iris, Iris pallida Lam.</title>
        <authorList>
            <person name="Bruccoleri R.E."/>
            <person name="Oakeley E.J."/>
            <person name="Faust A.M.E."/>
            <person name="Altorfer M."/>
            <person name="Dessus-Babus S."/>
            <person name="Burckhardt D."/>
            <person name="Oertli M."/>
            <person name="Naumann U."/>
            <person name="Petersen F."/>
            <person name="Wong J."/>
        </authorList>
    </citation>
    <scope>NUCLEOTIDE SEQUENCE</scope>
    <source>
        <strain evidence="6">GSM-AAB239-AS_SAM_17_03QT</strain>
    </source>
</reference>
<gene>
    <name evidence="6" type="ORF">M6B38_263105</name>
</gene>
<dbReference type="PROSITE" id="PS50011">
    <property type="entry name" value="PROTEIN_KINASE_DOM"/>
    <property type="match status" value="1"/>
</dbReference>
<evidence type="ECO:0000313" key="7">
    <source>
        <dbReference type="Proteomes" id="UP001140949"/>
    </source>
</evidence>